<dbReference type="FunFam" id="3.30.420.40:FF:000012">
    <property type="entry name" value="tRNA N6-adenosine threonylcarbamoyltransferase"/>
    <property type="match status" value="1"/>
</dbReference>
<feature type="binding site" evidence="8">
    <location>
        <position position="191"/>
    </location>
    <ligand>
        <name>substrate</name>
    </ligand>
</feature>
<dbReference type="RefSeq" id="WP_111162968.1">
    <property type="nucleotide sequence ID" value="NZ_PCDP01000059.1"/>
</dbReference>
<feature type="binding site" evidence="8">
    <location>
        <position position="316"/>
    </location>
    <ligand>
        <name>Fe cation</name>
        <dbReference type="ChEBI" id="CHEBI:24875"/>
    </ligand>
</feature>
<keyword evidence="11" id="KW-1185">Reference proteome</keyword>
<keyword evidence="4 8" id="KW-0479">Metal-binding</keyword>
<comment type="cofactor">
    <cofactor evidence="8">
        <name>Fe(2+)</name>
        <dbReference type="ChEBI" id="CHEBI:29033"/>
    </cofactor>
    <text evidence="8">Binds 1 Fe(2+) ion per subunit.</text>
</comment>
<evidence type="ECO:0000256" key="2">
    <source>
        <dbReference type="ARBA" id="ARBA00022679"/>
    </source>
</evidence>
<dbReference type="OrthoDB" id="9806197at2"/>
<evidence type="ECO:0000256" key="6">
    <source>
        <dbReference type="ARBA" id="ARBA00023315"/>
    </source>
</evidence>
<name>A0A2W4CEF4_9HYPH</name>
<evidence type="ECO:0000256" key="8">
    <source>
        <dbReference type="HAMAP-Rule" id="MF_01445"/>
    </source>
</evidence>
<dbReference type="PRINTS" id="PR00789">
    <property type="entry name" value="OSIALOPTASE"/>
</dbReference>
<feature type="binding site" evidence="8">
    <location>
        <position position="174"/>
    </location>
    <ligand>
        <name>substrate</name>
    </ligand>
</feature>
<feature type="binding site" evidence="8">
    <location>
        <begin position="141"/>
        <end position="145"/>
    </location>
    <ligand>
        <name>substrate</name>
    </ligand>
</feature>
<keyword evidence="2 8" id="KW-0808">Transferase</keyword>
<sequence length="365" mass="38615">MAPFLRILGIETSCDETAAAVVERDADGRSTVLSDVVLSQLDEHSVYGGVVPEIAARAHVEALDTLIEEALKRANVSLAEVDAIAATSGPGLIGGLLVGLMTGKAIARASGKPLYAINHLEGHALTARLTDGLAFPYLMLLVSGGHTQLILVRGVGEYERWGTTIDDALGEAFDKTAKLLGLPYPGGPAVEGAAKNGNPERFSFPRPLVGEARLDFSFSGLKTAVRQAAMAIAPLTQQDVADICASFQHAISRTLKDRIGRGLQRFKLEFPEVGEMPALVVAGGVAANLELRTTLQALCDSNGFRFIAPPLHLCTDNAVMIAWAGLERMATGVEPDELDVQPRSRWPLDANATALIGHGRRGAKA</sequence>
<dbReference type="AlphaFoldDB" id="A0A2W4CEF4"/>
<feature type="binding site" evidence="8">
    <location>
        <position position="123"/>
    </location>
    <ligand>
        <name>Fe cation</name>
        <dbReference type="ChEBI" id="CHEBI:24875"/>
    </ligand>
</feature>
<evidence type="ECO:0000313" key="11">
    <source>
        <dbReference type="Proteomes" id="UP000248925"/>
    </source>
</evidence>
<comment type="catalytic activity">
    <reaction evidence="7 8">
        <text>L-threonylcarbamoyladenylate + adenosine(37) in tRNA = N(6)-L-threonylcarbamoyladenosine(37) in tRNA + AMP + H(+)</text>
        <dbReference type="Rhea" id="RHEA:37059"/>
        <dbReference type="Rhea" id="RHEA-COMP:10162"/>
        <dbReference type="Rhea" id="RHEA-COMP:10163"/>
        <dbReference type="ChEBI" id="CHEBI:15378"/>
        <dbReference type="ChEBI" id="CHEBI:73682"/>
        <dbReference type="ChEBI" id="CHEBI:74411"/>
        <dbReference type="ChEBI" id="CHEBI:74418"/>
        <dbReference type="ChEBI" id="CHEBI:456215"/>
        <dbReference type="EC" id="2.3.1.234"/>
    </reaction>
</comment>
<evidence type="ECO:0000256" key="3">
    <source>
        <dbReference type="ARBA" id="ARBA00022694"/>
    </source>
</evidence>
<comment type="similarity">
    <text evidence="8">Belongs to the KAE1 / TsaD family.</text>
</comment>
<evidence type="ECO:0000256" key="5">
    <source>
        <dbReference type="ARBA" id="ARBA00023004"/>
    </source>
</evidence>
<dbReference type="NCBIfam" id="TIGR03723">
    <property type="entry name" value="T6A_TsaD_YgjD"/>
    <property type="match status" value="1"/>
</dbReference>
<comment type="function">
    <text evidence="8">Required for the formation of a threonylcarbamoyl group on adenosine at position 37 (t(6)A37) in tRNAs that read codons beginning with adenine. Is involved in the transfer of the threonylcarbamoyl moiety of threonylcarbamoyl-AMP (TC-AMP) to the N6 group of A37, together with TsaE and TsaB. TsaD likely plays a direct catalytic role in this reaction.</text>
</comment>
<comment type="subcellular location">
    <subcellularLocation>
        <location evidence="8">Cytoplasm</location>
    </subcellularLocation>
</comment>
<dbReference type="SUPFAM" id="SSF53067">
    <property type="entry name" value="Actin-like ATPase domain"/>
    <property type="match status" value="2"/>
</dbReference>
<feature type="binding site" evidence="8">
    <location>
        <position position="288"/>
    </location>
    <ligand>
        <name>substrate</name>
    </ligand>
</feature>
<feature type="binding site" evidence="8">
    <location>
        <position position="187"/>
    </location>
    <ligand>
        <name>substrate</name>
    </ligand>
</feature>
<dbReference type="Gene3D" id="3.30.420.40">
    <property type="match status" value="2"/>
</dbReference>
<dbReference type="PANTHER" id="PTHR11735">
    <property type="entry name" value="TRNA N6-ADENOSINE THREONYLCARBAMOYLTRANSFERASE"/>
    <property type="match status" value="1"/>
</dbReference>
<dbReference type="InterPro" id="IPR022450">
    <property type="entry name" value="TsaD"/>
</dbReference>
<dbReference type="NCBIfam" id="TIGR00329">
    <property type="entry name" value="gcp_kae1"/>
    <property type="match status" value="1"/>
</dbReference>
<dbReference type="InterPro" id="IPR017861">
    <property type="entry name" value="KAE1/TsaD"/>
</dbReference>
<dbReference type="FunFam" id="3.30.420.40:FF:000040">
    <property type="entry name" value="tRNA N6-adenosine threonylcarbamoyltransferase"/>
    <property type="match status" value="1"/>
</dbReference>
<dbReference type="CDD" id="cd24133">
    <property type="entry name" value="ASKHA_NBD_TsaD_bac"/>
    <property type="match status" value="1"/>
</dbReference>
<keyword evidence="6 8" id="KW-0012">Acyltransferase</keyword>
<evidence type="ECO:0000256" key="1">
    <source>
        <dbReference type="ARBA" id="ARBA00022490"/>
    </source>
</evidence>
<feature type="binding site" evidence="8">
    <location>
        <position position="119"/>
    </location>
    <ligand>
        <name>Fe cation</name>
        <dbReference type="ChEBI" id="CHEBI:24875"/>
    </ligand>
</feature>
<organism evidence="10 11">
    <name type="scientific">Rhizobium tubonense</name>
    <dbReference type="NCBI Taxonomy" id="484088"/>
    <lineage>
        <taxon>Bacteria</taxon>
        <taxon>Pseudomonadati</taxon>
        <taxon>Pseudomonadota</taxon>
        <taxon>Alphaproteobacteria</taxon>
        <taxon>Hyphomicrobiales</taxon>
        <taxon>Rhizobiaceae</taxon>
        <taxon>Rhizobium/Agrobacterium group</taxon>
        <taxon>Rhizobium</taxon>
    </lineage>
</organism>
<dbReference type="Proteomes" id="UP000248925">
    <property type="component" value="Unassembled WGS sequence"/>
</dbReference>
<dbReference type="InterPro" id="IPR000905">
    <property type="entry name" value="Gcp-like_dom"/>
</dbReference>
<keyword evidence="5 8" id="KW-0408">Iron</keyword>
<dbReference type="HAMAP" id="MF_01445">
    <property type="entry name" value="TsaD"/>
    <property type="match status" value="1"/>
</dbReference>
<dbReference type="EMBL" id="PCDP01000059">
    <property type="protein sequence ID" value="PZM09588.1"/>
    <property type="molecule type" value="Genomic_DNA"/>
</dbReference>
<evidence type="ECO:0000256" key="7">
    <source>
        <dbReference type="ARBA" id="ARBA00048117"/>
    </source>
</evidence>
<reference evidence="10 11" key="1">
    <citation type="journal article" date="2018" name="Sci. Rep.">
        <title>Rhizobium tumorigenes sp. nov., a novel plant tumorigenic bacterium isolated from cane gall tumors on thornless blackberry.</title>
        <authorList>
            <person name="Kuzmanovi N."/>
            <person name="Smalla K."/>
            <person name="Gronow S."/>
            <person name="PuBawska J."/>
        </authorList>
    </citation>
    <scope>NUCLEOTIDE SEQUENCE [LARGE SCALE GENOMIC DNA]</scope>
    <source>
        <strain evidence="10 11">CCBAU 85046</strain>
    </source>
</reference>
<accession>A0A2W4CEF4</accession>
<dbReference type="InterPro" id="IPR043129">
    <property type="entry name" value="ATPase_NBD"/>
</dbReference>
<comment type="caution">
    <text evidence="10">The sequence shown here is derived from an EMBL/GenBank/DDBJ whole genome shotgun (WGS) entry which is preliminary data.</text>
</comment>
<keyword evidence="1 8" id="KW-0963">Cytoplasm</keyword>
<protein>
    <recommendedName>
        <fullName evidence="8">tRNA N6-adenosine threonylcarbamoyltransferase</fullName>
        <ecNumber evidence="8">2.3.1.234</ecNumber>
    </recommendedName>
    <alternativeName>
        <fullName evidence="8">N6-L-threonylcarbamoyladenine synthase</fullName>
        <shortName evidence="8">t(6)A synthase</shortName>
    </alternativeName>
    <alternativeName>
        <fullName evidence="8">t(6)A37 threonylcarbamoyladenosine biosynthesis protein TsaD</fullName>
    </alternativeName>
    <alternativeName>
        <fullName evidence="8">tRNA threonylcarbamoyladenosine biosynthesis protein TsaD</fullName>
    </alternativeName>
</protein>
<dbReference type="Pfam" id="PF00814">
    <property type="entry name" value="TsaD"/>
    <property type="match status" value="1"/>
</dbReference>
<evidence type="ECO:0000313" key="10">
    <source>
        <dbReference type="EMBL" id="PZM09588.1"/>
    </source>
</evidence>
<dbReference type="EC" id="2.3.1.234" evidence="8"/>
<gene>
    <name evidence="8 10" type="primary">tsaD</name>
    <name evidence="10" type="ORF">CPY51_25215</name>
</gene>
<evidence type="ECO:0000259" key="9">
    <source>
        <dbReference type="Pfam" id="PF00814"/>
    </source>
</evidence>
<dbReference type="GO" id="GO:0002949">
    <property type="term" value="P:tRNA threonylcarbamoyladenosine modification"/>
    <property type="evidence" value="ECO:0007669"/>
    <property type="project" value="UniProtKB-UniRule"/>
</dbReference>
<feature type="domain" description="Gcp-like" evidence="9">
    <location>
        <begin position="31"/>
        <end position="323"/>
    </location>
</feature>
<keyword evidence="3 8" id="KW-0819">tRNA processing</keyword>
<proteinExistence type="inferred from homology"/>
<dbReference type="GO" id="GO:0005737">
    <property type="term" value="C:cytoplasm"/>
    <property type="evidence" value="ECO:0007669"/>
    <property type="project" value="UniProtKB-SubCell"/>
</dbReference>
<dbReference type="PANTHER" id="PTHR11735:SF6">
    <property type="entry name" value="TRNA N6-ADENOSINE THREONYLCARBAMOYLTRANSFERASE, MITOCHONDRIAL"/>
    <property type="match status" value="1"/>
</dbReference>
<dbReference type="GO" id="GO:0005506">
    <property type="term" value="F:iron ion binding"/>
    <property type="evidence" value="ECO:0007669"/>
    <property type="project" value="UniProtKB-UniRule"/>
</dbReference>
<evidence type="ECO:0000256" key="4">
    <source>
        <dbReference type="ARBA" id="ARBA00022723"/>
    </source>
</evidence>
<dbReference type="GO" id="GO:0061711">
    <property type="term" value="F:tRNA N(6)-L-threonylcarbamoyladenine synthase activity"/>
    <property type="evidence" value="ECO:0007669"/>
    <property type="project" value="UniProtKB-EC"/>
</dbReference>